<dbReference type="PROSITE" id="PS00330">
    <property type="entry name" value="HEMOLYSIN_CALCIUM"/>
    <property type="match status" value="3"/>
</dbReference>
<dbReference type="EMBL" id="BONJ01000002">
    <property type="protein sequence ID" value="GIG12719.1"/>
    <property type="molecule type" value="Genomic_DNA"/>
</dbReference>
<evidence type="ECO:0000256" key="3">
    <source>
        <dbReference type="SAM" id="MobiDB-lite"/>
    </source>
</evidence>
<dbReference type="Pfam" id="PF14891">
    <property type="entry name" value="Peptidase_M91"/>
    <property type="match status" value="1"/>
</dbReference>
<keyword evidence="2" id="KW-0964">Secreted</keyword>
<proteinExistence type="predicted"/>
<reference evidence="4" key="1">
    <citation type="submission" date="2021-01" db="EMBL/GenBank/DDBJ databases">
        <title>Whole genome shotgun sequence of Catellatospora methionotrophica NBRC 14553.</title>
        <authorList>
            <person name="Komaki H."/>
            <person name="Tamura T."/>
        </authorList>
    </citation>
    <scope>NUCLEOTIDE SEQUENCE</scope>
    <source>
        <strain evidence="4">NBRC 14553</strain>
    </source>
</reference>
<dbReference type="GO" id="GO:0005509">
    <property type="term" value="F:calcium ion binding"/>
    <property type="evidence" value="ECO:0007669"/>
    <property type="project" value="InterPro"/>
</dbReference>
<sequence>MPDEVRQAAQRSTGCAMKPDTLPEAAPVLVMAMPPLWSLPVREGPLLAAAARWRACAALAAETADGLAAATAPSAGWTGTDATAYEDRRRPAATGAERAADLARRAAVALEALAGRLASVQRHLDESLARVTAVVPCQGSRERLLFFARGPSHAARVHAAAAEAADLRGDLTTATRQAEAALAAVTTGWHELAGALPQAVALPTPEPSETVVVRGGGVTLVSTGANDDDVTVTVDAAGRLLVLVGGVTVAAVPDGRLVVRTGAGDDRVRVDPAVAAQVSVLAGAGGDRVDGGTLLHGAGGADTLLGRDGDDLLLGGDDRDYLDAGAGADVADGGAGDDTVYGLSGDDTLRGGAGRDHLSGGRGGDLLSGGDGGDVLTGGAGADLLDGATGLDRAYRDQADPATDAELSHVAPPVAPGGRVQVTGTPEFAERVESDLDLLRASPTGRRMLAELDAGLDGGDGWLPGDGPDTLEVRELPSGSANGFAGVDGDTDRHVISYEPGFQGLPGGAPPVAVLYHELAHVWDDLAGHDRPGAHSRDDLMWDGAGWVPVPDRERVAVGLPIDDDGDPTTPDRLDPHHPYPLTENALRDELGVSARQTYGTPRGPA</sequence>
<dbReference type="Gene3D" id="2.150.10.10">
    <property type="entry name" value="Serralysin-like metalloprotease, C-terminal"/>
    <property type="match status" value="2"/>
</dbReference>
<dbReference type="SUPFAM" id="SSF51120">
    <property type="entry name" value="beta-Roll"/>
    <property type="match status" value="2"/>
</dbReference>
<dbReference type="InterPro" id="IPR050557">
    <property type="entry name" value="RTX_toxin/Mannuronan_C5-epim"/>
</dbReference>
<dbReference type="InterPro" id="IPR001343">
    <property type="entry name" value="Hemolysn_Ca-bd"/>
</dbReference>
<comment type="caution">
    <text evidence="4">The sequence shown here is derived from an EMBL/GenBank/DDBJ whole genome shotgun (WGS) entry which is preliminary data.</text>
</comment>
<dbReference type="Pfam" id="PF00353">
    <property type="entry name" value="HemolysinCabind"/>
    <property type="match status" value="2"/>
</dbReference>
<dbReference type="PANTHER" id="PTHR38340:SF1">
    <property type="entry name" value="S-LAYER PROTEIN"/>
    <property type="match status" value="1"/>
</dbReference>
<dbReference type="AlphaFoldDB" id="A0A8J3L700"/>
<dbReference type="InterPro" id="IPR028208">
    <property type="entry name" value="Effector_pro_NleD-like"/>
</dbReference>
<gene>
    <name evidence="4" type="ORF">Cme02nite_10510</name>
</gene>
<evidence type="ECO:0000313" key="5">
    <source>
        <dbReference type="Proteomes" id="UP000660339"/>
    </source>
</evidence>
<evidence type="ECO:0000256" key="1">
    <source>
        <dbReference type="ARBA" id="ARBA00004613"/>
    </source>
</evidence>
<name>A0A8J3L700_9ACTN</name>
<evidence type="ECO:0000313" key="4">
    <source>
        <dbReference type="EMBL" id="GIG12719.1"/>
    </source>
</evidence>
<dbReference type="Proteomes" id="UP000660339">
    <property type="component" value="Unassembled WGS sequence"/>
</dbReference>
<accession>A0A8J3L700</accession>
<protein>
    <submittedName>
        <fullName evidence="4">Uncharacterized protein</fullName>
    </submittedName>
</protein>
<dbReference type="PANTHER" id="PTHR38340">
    <property type="entry name" value="S-LAYER PROTEIN"/>
    <property type="match status" value="1"/>
</dbReference>
<feature type="region of interest" description="Disordered" evidence="3">
    <location>
        <begin position="400"/>
        <end position="419"/>
    </location>
</feature>
<dbReference type="GO" id="GO:0005576">
    <property type="term" value="C:extracellular region"/>
    <property type="evidence" value="ECO:0007669"/>
    <property type="project" value="UniProtKB-SubCell"/>
</dbReference>
<keyword evidence="5" id="KW-1185">Reference proteome</keyword>
<evidence type="ECO:0000256" key="2">
    <source>
        <dbReference type="ARBA" id="ARBA00022525"/>
    </source>
</evidence>
<dbReference type="InterPro" id="IPR011049">
    <property type="entry name" value="Serralysin-like_metalloprot_C"/>
</dbReference>
<comment type="subcellular location">
    <subcellularLocation>
        <location evidence="1">Secreted</location>
    </subcellularLocation>
</comment>
<feature type="region of interest" description="Disordered" evidence="3">
    <location>
        <begin position="558"/>
        <end position="606"/>
    </location>
</feature>
<organism evidence="4 5">
    <name type="scientific">Catellatospora methionotrophica</name>
    <dbReference type="NCBI Taxonomy" id="121620"/>
    <lineage>
        <taxon>Bacteria</taxon>
        <taxon>Bacillati</taxon>
        <taxon>Actinomycetota</taxon>
        <taxon>Actinomycetes</taxon>
        <taxon>Micromonosporales</taxon>
        <taxon>Micromonosporaceae</taxon>
        <taxon>Catellatospora</taxon>
    </lineage>
</organism>
<dbReference type="InterPro" id="IPR018511">
    <property type="entry name" value="Hemolysin-typ_Ca-bd_CS"/>
</dbReference>
<dbReference type="PRINTS" id="PR00313">
    <property type="entry name" value="CABNDNGRPT"/>
</dbReference>